<feature type="region of interest" description="Disordered" evidence="1">
    <location>
        <begin position="1"/>
        <end position="35"/>
    </location>
</feature>
<organism evidence="2 3">
    <name type="scientific">Streptomyces griseoviridis</name>
    <dbReference type="NCBI Taxonomy" id="45398"/>
    <lineage>
        <taxon>Bacteria</taxon>
        <taxon>Bacillati</taxon>
        <taxon>Actinomycetota</taxon>
        <taxon>Actinomycetes</taxon>
        <taxon>Kitasatosporales</taxon>
        <taxon>Streptomycetaceae</taxon>
        <taxon>Streptomyces</taxon>
    </lineage>
</organism>
<protein>
    <submittedName>
        <fullName evidence="2">Uncharacterized protein</fullName>
    </submittedName>
</protein>
<feature type="region of interest" description="Disordered" evidence="1">
    <location>
        <begin position="105"/>
        <end position="146"/>
    </location>
</feature>
<name>A0A918GVF9_STRGD</name>
<dbReference type="Proteomes" id="UP000653493">
    <property type="component" value="Unassembled WGS sequence"/>
</dbReference>
<feature type="compositionally biased region" description="Basic and acidic residues" evidence="1">
    <location>
        <begin position="105"/>
        <end position="116"/>
    </location>
</feature>
<dbReference type="AlphaFoldDB" id="A0A918GVF9"/>
<evidence type="ECO:0000313" key="3">
    <source>
        <dbReference type="Proteomes" id="UP000653493"/>
    </source>
</evidence>
<comment type="caution">
    <text evidence="2">The sequence shown here is derived from an EMBL/GenBank/DDBJ whole genome shotgun (WGS) entry which is preliminary data.</text>
</comment>
<evidence type="ECO:0000256" key="1">
    <source>
        <dbReference type="SAM" id="MobiDB-lite"/>
    </source>
</evidence>
<keyword evidence="3" id="KW-1185">Reference proteome</keyword>
<dbReference type="Gene3D" id="3.20.20.80">
    <property type="entry name" value="Glycosidases"/>
    <property type="match status" value="1"/>
</dbReference>
<feature type="compositionally biased region" description="Basic residues" evidence="1">
    <location>
        <begin position="117"/>
        <end position="129"/>
    </location>
</feature>
<reference evidence="2" key="2">
    <citation type="submission" date="2020-09" db="EMBL/GenBank/DDBJ databases">
        <authorList>
            <person name="Sun Q."/>
            <person name="Ohkuma M."/>
        </authorList>
    </citation>
    <scope>NUCLEOTIDE SEQUENCE</scope>
    <source>
        <strain evidence="2">JCM 4234</strain>
    </source>
</reference>
<sequence length="146" mass="15981">MPPSTAGGTGHGTGARDRGTAPSPSNTGVKCWPDTREYTHTYPTDYAALGDGRPAALFSSYDQQTVDTHFAWMSRYGVDTAALQRFDPTGDEGPTRDAMTEKVRVAAEAHGVDREGTRRRRDARRRPRRYASPPRRTASGFTSCTT</sequence>
<reference evidence="2" key="1">
    <citation type="journal article" date="2014" name="Int. J. Syst. Evol. Microbiol.">
        <title>Complete genome sequence of Corynebacterium casei LMG S-19264T (=DSM 44701T), isolated from a smear-ripened cheese.</title>
        <authorList>
            <consortium name="US DOE Joint Genome Institute (JGI-PGF)"/>
            <person name="Walter F."/>
            <person name="Albersmeier A."/>
            <person name="Kalinowski J."/>
            <person name="Ruckert C."/>
        </authorList>
    </citation>
    <scope>NUCLEOTIDE SEQUENCE</scope>
    <source>
        <strain evidence="2">JCM 4234</strain>
    </source>
</reference>
<evidence type="ECO:0000313" key="2">
    <source>
        <dbReference type="EMBL" id="GGS67810.1"/>
    </source>
</evidence>
<gene>
    <name evidence="2" type="ORF">GCM10010238_65730</name>
</gene>
<accession>A0A918GVF9</accession>
<proteinExistence type="predicted"/>
<dbReference type="EMBL" id="BMSL01000035">
    <property type="protein sequence ID" value="GGS67810.1"/>
    <property type="molecule type" value="Genomic_DNA"/>
</dbReference>